<dbReference type="InterPro" id="IPR001123">
    <property type="entry name" value="LeuE-type"/>
</dbReference>
<keyword evidence="8" id="KW-1185">Reference proteome</keyword>
<evidence type="ECO:0000313" key="7">
    <source>
        <dbReference type="EMBL" id="TYB79027.1"/>
    </source>
</evidence>
<evidence type="ECO:0000256" key="6">
    <source>
        <dbReference type="SAM" id="Phobius"/>
    </source>
</evidence>
<keyword evidence="4 6" id="KW-1133">Transmembrane helix</keyword>
<feature type="transmembrane region" description="Helical" evidence="6">
    <location>
        <begin position="6"/>
        <end position="28"/>
    </location>
</feature>
<evidence type="ECO:0000256" key="2">
    <source>
        <dbReference type="ARBA" id="ARBA00022475"/>
    </source>
</evidence>
<comment type="caution">
    <text evidence="7">The sequence shown here is derived from an EMBL/GenBank/DDBJ whole genome shotgun (WGS) entry which is preliminary data.</text>
</comment>
<organism evidence="7 8">
    <name type="scientific">Bizionia myxarmorum</name>
    <dbReference type="NCBI Taxonomy" id="291186"/>
    <lineage>
        <taxon>Bacteria</taxon>
        <taxon>Pseudomonadati</taxon>
        <taxon>Bacteroidota</taxon>
        <taxon>Flavobacteriia</taxon>
        <taxon>Flavobacteriales</taxon>
        <taxon>Flavobacteriaceae</taxon>
        <taxon>Bizionia</taxon>
    </lineage>
</organism>
<evidence type="ECO:0000256" key="5">
    <source>
        <dbReference type="ARBA" id="ARBA00023136"/>
    </source>
</evidence>
<evidence type="ECO:0000313" key="8">
    <source>
        <dbReference type="Proteomes" id="UP000323720"/>
    </source>
</evidence>
<dbReference type="PANTHER" id="PTHR38825">
    <property type="entry name" value="LYSINE EXPORTER PROTEIN (LYSE/YGGA)"/>
    <property type="match status" value="1"/>
</dbReference>
<gene>
    <name evidence="7" type="ORF">ES674_04415</name>
</gene>
<feature type="transmembrane region" description="Helical" evidence="6">
    <location>
        <begin position="77"/>
        <end position="96"/>
    </location>
</feature>
<dbReference type="Pfam" id="PF01810">
    <property type="entry name" value="LysE"/>
    <property type="match status" value="1"/>
</dbReference>
<keyword evidence="5 6" id="KW-0472">Membrane</keyword>
<dbReference type="RefSeq" id="WP_148402763.1">
    <property type="nucleotide sequence ID" value="NZ_VSKK01000001.1"/>
</dbReference>
<proteinExistence type="predicted"/>
<dbReference type="GO" id="GO:0006865">
    <property type="term" value="P:amino acid transport"/>
    <property type="evidence" value="ECO:0007669"/>
    <property type="project" value="InterPro"/>
</dbReference>
<keyword evidence="2" id="KW-1003">Cell membrane</keyword>
<name>A0A5D0RBV8_9FLAO</name>
<evidence type="ECO:0000256" key="4">
    <source>
        <dbReference type="ARBA" id="ARBA00022989"/>
    </source>
</evidence>
<dbReference type="OrthoDB" id="1451945at2"/>
<dbReference type="GO" id="GO:0005886">
    <property type="term" value="C:plasma membrane"/>
    <property type="evidence" value="ECO:0007669"/>
    <property type="project" value="UniProtKB-SubCell"/>
</dbReference>
<evidence type="ECO:0000256" key="3">
    <source>
        <dbReference type="ARBA" id="ARBA00022692"/>
    </source>
</evidence>
<feature type="transmembrane region" description="Helical" evidence="6">
    <location>
        <begin position="117"/>
        <end position="142"/>
    </location>
</feature>
<dbReference type="PANTHER" id="PTHR38825:SF2">
    <property type="entry name" value="LYSINE TRANSPORTER LYSE"/>
    <property type="match status" value="1"/>
</dbReference>
<protein>
    <submittedName>
        <fullName evidence="7">Lysine transporter LysE</fullName>
    </submittedName>
</protein>
<dbReference type="Proteomes" id="UP000323720">
    <property type="component" value="Unassembled WGS sequence"/>
</dbReference>
<keyword evidence="3 6" id="KW-0812">Transmembrane</keyword>
<dbReference type="EMBL" id="VSKK01000001">
    <property type="protein sequence ID" value="TYB79027.1"/>
    <property type="molecule type" value="Genomic_DNA"/>
</dbReference>
<dbReference type="AlphaFoldDB" id="A0A5D0RBV8"/>
<sequence>MDVALVFLFGFLATLIATLPPGLLNITAAKISLDEGHTRGIMFSLGACLVIVFQALIAVVFARYLSNNPDFVDNLRLVALIIFALLSIYFLFIAKGDEKKKKEIDSESKTKRFFQGIFLSFINFFPIPFQAYVAITMASYGILKFENIGIAAFVISSSLGAFISLYLYMHFFEKIKDHKLASKKSMNYLIGIITGVVAIYTLFTILKDL</sequence>
<reference evidence="7 8" key="1">
    <citation type="submission" date="2019-08" db="EMBL/GenBank/DDBJ databases">
        <title>Genomes of Antarctic Bizionia species.</title>
        <authorList>
            <person name="Bowman J.P."/>
        </authorList>
    </citation>
    <scope>NUCLEOTIDE SEQUENCE [LARGE SCALE GENOMIC DNA]</scope>
    <source>
        <strain evidence="7 8">ADA-4</strain>
    </source>
</reference>
<comment type="subcellular location">
    <subcellularLocation>
        <location evidence="1">Cell membrane</location>
        <topology evidence="1">Multi-pass membrane protein</topology>
    </subcellularLocation>
</comment>
<evidence type="ECO:0000256" key="1">
    <source>
        <dbReference type="ARBA" id="ARBA00004651"/>
    </source>
</evidence>
<accession>A0A5D0RBV8</accession>
<feature type="transmembrane region" description="Helical" evidence="6">
    <location>
        <begin position="148"/>
        <end position="168"/>
    </location>
</feature>
<feature type="transmembrane region" description="Helical" evidence="6">
    <location>
        <begin position="40"/>
        <end position="65"/>
    </location>
</feature>
<feature type="transmembrane region" description="Helical" evidence="6">
    <location>
        <begin position="188"/>
        <end position="206"/>
    </location>
</feature>